<keyword evidence="1" id="KW-0479">Metal-binding</keyword>
<feature type="region of interest" description="Disordered" evidence="2">
    <location>
        <begin position="378"/>
        <end position="478"/>
    </location>
</feature>
<feature type="compositionally biased region" description="Basic and acidic residues" evidence="2">
    <location>
        <begin position="442"/>
        <end position="451"/>
    </location>
</feature>
<evidence type="ECO:0000313" key="5">
    <source>
        <dbReference type="Proteomes" id="UP001231189"/>
    </source>
</evidence>
<dbReference type="EMBL" id="JAUUTY010000003">
    <property type="protein sequence ID" value="KAK1663576.1"/>
    <property type="molecule type" value="Genomic_DNA"/>
</dbReference>
<evidence type="ECO:0000256" key="2">
    <source>
        <dbReference type="SAM" id="MobiDB-lite"/>
    </source>
</evidence>
<dbReference type="SUPFAM" id="SSF57756">
    <property type="entry name" value="Retrovirus zinc finger-like domains"/>
    <property type="match status" value="1"/>
</dbReference>
<dbReference type="InterPro" id="IPR025836">
    <property type="entry name" value="Zn_knuckle_CX2CX4HX4C"/>
</dbReference>
<accession>A0AAD8STZ3</accession>
<feature type="compositionally biased region" description="Basic and acidic residues" evidence="2">
    <location>
        <begin position="311"/>
        <end position="328"/>
    </location>
</feature>
<organism evidence="4 5">
    <name type="scientific">Lolium multiflorum</name>
    <name type="common">Italian ryegrass</name>
    <name type="synonym">Lolium perenne subsp. multiflorum</name>
    <dbReference type="NCBI Taxonomy" id="4521"/>
    <lineage>
        <taxon>Eukaryota</taxon>
        <taxon>Viridiplantae</taxon>
        <taxon>Streptophyta</taxon>
        <taxon>Embryophyta</taxon>
        <taxon>Tracheophyta</taxon>
        <taxon>Spermatophyta</taxon>
        <taxon>Magnoliopsida</taxon>
        <taxon>Liliopsida</taxon>
        <taxon>Poales</taxon>
        <taxon>Poaceae</taxon>
        <taxon>BOP clade</taxon>
        <taxon>Pooideae</taxon>
        <taxon>Poodae</taxon>
        <taxon>Poeae</taxon>
        <taxon>Poeae Chloroplast Group 2 (Poeae type)</taxon>
        <taxon>Loliodinae</taxon>
        <taxon>Loliinae</taxon>
        <taxon>Lolium</taxon>
    </lineage>
</organism>
<dbReference type="PROSITE" id="PS50158">
    <property type="entry name" value="ZF_CCHC"/>
    <property type="match status" value="1"/>
</dbReference>
<dbReference type="AlphaFoldDB" id="A0AAD8STZ3"/>
<feature type="compositionally biased region" description="Basic and acidic residues" evidence="2">
    <location>
        <begin position="395"/>
        <end position="406"/>
    </location>
</feature>
<dbReference type="Pfam" id="PF14392">
    <property type="entry name" value="zf-CCHC_4"/>
    <property type="match status" value="1"/>
</dbReference>
<dbReference type="PANTHER" id="PTHR31286">
    <property type="entry name" value="GLYCINE-RICH CELL WALL STRUCTURAL PROTEIN 1.8-LIKE"/>
    <property type="match status" value="1"/>
</dbReference>
<keyword evidence="1" id="KW-0862">Zinc</keyword>
<evidence type="ECO:0000256" key="1">
    <source>
        <dbReference type="PROSITE-ProRule" id="PRU00047"/>
    </source>
</evidence>
<protein>
    <recommendedName>
        <fullName evidence="3">CCHC-type domain-containing protein</fullName>
    </recommendedName>
</protein>
<gene>
    <name evidence="4" type="ORF">QYE76_051735</name>
</gene>
<name>A0AAD8STZ3_LOLMU</name>
<dbReference type="Pfam" id="PF14111">
    <property type="entry name" value="DUF4283"/>
    <property type="match status" value="1"/>
</dbReference>
<dbReference type="GO" id="GO:0008270">
    <property type="term" value="F:zinc ion binding"/>
    <property type="evidence" value="ECO:0007669"/>
    <property type="project" value="UniProtKB-KW"/>
</dbReference>
<feature type="compositionally biased region" description="Polar residues" evidence="2">
    <location>
        <begin position="454"/>
        <end position="465"/>
    </location>
</feature>
<dbReference type="Proteomes" id="UP001231189">
    <property type="component" value="Unassembled WGS sequence"/>
</dbReference>
<dbReference type="InterPro" id="IPR040256">
    <property type="entry name" value="At4g02000-like"/>
</dbReference>
<comment type="caution">
    <text evidence="4">The sequence shown here is derived from an EMBL/GenBank/DDBJ whole genome shotgun (WGS) entry which is preliminary data.</text>
</comment>
<sequence length="478" mass="52767">MEGVEGMMKGLRLSEAERSGVKIGGRRGEGKGVLAESQAIGKLMAEKPAYEEAMENALGPLWCPMKGIDCKDLGDNLFLFTFHQAGGKKKAVDGGPWTFDKQLLVLEEYDPSKNLDDYAFTHIPIWVRIFKLPLGLMDRATGESVGNQIGEYMETGGIEDGLAVGKFLRVKVRKNILQPLMRGTMVEINETGRTIWCPLQYEYLPDFCYICGKIGHLDKECSIKLGKGEEPQFGNWLKWVPPKKHNFVENRRRGADGGGRKNFKFGSSTSGAGSDAPSWRKEVSTSKNNNLLKERVEREVPSPLKLTSGKEVMDREQENAAGNGKEDGGGVCDTNEMVLIEGKQCGGDGKFQLSGKSNEGERNSKVVQMMVDVGKTIEEKEEGIAEKGAMLMPNQEKKGDGEDGRVQLKRYKKRERKNDGAKSQVYDDGNKKRRGNEMEVDEPVKTKKSKGEVGNNTSVEASANQVGAGLSEQLRKSQ</sequence>
<dbReference type="GO" id="GO:0003676">
    <property type="term" value="F:nucleic acid binding"/>
    <property type="evidence" value="ECO:0007669"/>
    <property type="project" value="InterPro"/>
</dbReference>
<dbReference type="InterPro" id="IPR025558">
    <property type="entry name" value="DUF4283"/>
</dbReference>
<reference evidence="4" key="1">
    <citation type="submission" date="2023-07" db="EMBL/GenBank/DDBJ databases">
        <title>A chromosome-level genome assembly of Lolium multiflorum.</title>
        <authorList>
            <person name="Chen Y."/>
            <person name="Copetti D."/>
            <person name="Kolliker R."/>
            <person name="Studer B."/>
        </authorList>
    </citation>
    <scope>NUCLEOTIDE SEQUENCE</scope>
    <source>
        <strain evidence="4">02402/16</strain>
        <tissue evidence="4">Leaf</tissue>
    </source>
</reference>
<keyword evidence="5" id="KW-1185">Reference proteome</keyword>
<proteinExistence type="predicted"/>
<keyword evidence="1" id="KW-0863">Zinc-finger</keyword>
<evidence type="ECO:0000259" key="3">
    <source>
        <dbReference type="PROSITE" id="PS50158"/>
    </source>
</evidence>
<dbReference type="InterPro" id="IPR001878">
    <property type="entry name" value="Znf_CCHC"/>
</dbReference>
<dbReference type="InterPro" id="IPR036875">
    <property type="entry name" value="Znf_CCHC_sf"/>
</dbReference>
<feature type="domain" description="CCHC-type" evidence="3">
    <location>
        <begin position="208"/>
        <end position="221"/>
    </location>
</feature>
<feature type="region of interest" description="Disordered" evidence="2">
    <location>
        <begin position="250"/>
        <end position="330"/>
    </location>
</feature>
<feature type="compositionally biased region" description="Basic and acidic residues" evidence="2">
    <location>
        <begin position="250"/>
        <end position="259"/>
    </location>
</feature>
<evidence type="ECO:0000313" key="4">
    <source>
        <dbReference type="EMBL" id="KAK1663576.1"/>
    </source>
</evidence>
<dbReference type="PANTHER" id="PTHR31286:SF180">
    <property type="entry name" value="OS10G0362600 PROTEIN"/>
    <property type="match status" value="1"/>
</dbReference>